<dbReference type="Gene3D" id="3.40.50.10090">
    <property type="match status" value="2"/>
</dbReference>
<accession>A0A951QS44</accession>
<sequence>MPTNLPQSPTLPFSLNSQLPLVGKTILVTRAAGQSSQFSQRLVEIGATVIQMPTLEIAPPSSWDALDNAIANLSDFQWLILTSSNAVNYFFERLIAQGQDIRALARVKIAVVGEKTAQSLKQRCLQADFIPPNFVADSLVENFPEELTGKKILFPRVENGGREVLVRELTAKGAKVIEVAAYQSCCPTTIPPSAELALQGGTVDIITFASSKTVRFFCQLAERIFAESSVASCLEGVCIASIGPQTSSDCISLIGHVDVEAEEYTLDGLTLAIVNWTRNS</sequence>
<dbReference type="CDD" id="cd06578">
    <property type="entry name" value="HemD"/>
    <property type="match status" value="1"/>
</dbReference>
<evidence type="ECO:0000259" key="1">
    <source>
        <dbReference type="Pfam" id="PF02602"/>
    </source>
</evidence>
<dbReference type="Proteomes" id="UP000729701">
    <property type="component" value="Unassembled WGS sequence"/>
</dbReference>
<dbReference type="GO" id="GO:0006780">
    <property type="term" value="P:uroporphyrinogen III biosynthetic process"/>
    <property type="evidence" value="ECO:0007669"/>
    <property type="project" value="InterPro"/>
</dbReference>
<proteinExistence type="predicted"/>
<dbReference type="InterPro" id="IPR039793">
    <property type="entry name" value="UROS/Hem4"/>
</dbReference>
<reference evidence="2" key="2">
    <citation type="journal article" date="2022" name="Microbiol. Resour. Announc.">
        <title>Metagenome Sequencing to Explore Phylogenomics of Terrestrial Cyanobacteria.</title>
        <authorList>
            <person name="Ward R.D."/>
            <person name="Stajich J.E."/>
            <person name="Johansen J.R."/>
            <person name="Huntemann M."/>
            <person name="Clum A."/>
            <person name="Foster B."/>
            <person name="Foster B."/>
            <person name="Roux S."/>
            <person name="Palaniappan K."/>
            <person name="Varghese N."/>
            <person name="Mukherjee S."/>
            <person name="Reddy T.B.K."/>
            <person name="Daum C."/>
            <person name="Copeland A."/>
            <person name="Chen I.A."/>
            <person name="Ivanova N.N."/>
            <person name="Kyrpides N.C."/>
            <person name="Shapiro N."/>
            <person name="Eloe-Fadrosh E.A."/>
            <person name="Pietrasiak N."/>
        </authorList>
    </citation>
    <scope>NUCLEOTIDE SEQUENCE</scope>
    <source>
        <strain evidence="2">GSE-NOS-MK-12-04C</strain>
    </source>
</reference>
<dbReference type="PANTHER" id="PTHR40082:SF1">
    <property type="entry name" value="BLR5956 PROTEIN"/>
    <property type="match status" value="1"/>
</dbReference>
<evidence type="ECO:0000313" key="2">
    <source>
        <dbReference type="EMBL" id="MBW4670938.1"/>
    </source>
</evidence>
<dbReference type="EMBL" id="JAHHGZ010000037">
    <property type="protein sequence ID" value="MBW4670938.1"/>
    <property type="molecule type" value="Genomic_DNA"/>
</dbReference>
<protein>
    <submittedName>
        <fullName evidence="2">Uroporphyrinogen-III synthase</fullName>
    </submittedName>
</protein>
<name>A0A951QS44_9CYAN</name>
<reference evidence="2" key="1">
    <citation type="submission" date="2021-05" db="EMBL/GenBank/DDBJ databases">
        <authorList>
            <person name="Pietrasiak N."/>
            <person name="Ward R."/>
            <person name="Stajich J.E."/>
            <person name="Kurbessoian T."/>
        </authorList>
    </citation>
    <scope>NUCLEOTIDE SEQUENCE</scope>
    <source>
        <strain evidence="2">GSE-NOS-MK-12-04C</strain>
    </source>
</reference>
<dbReference type="InterPro" id="IPR003754">
    <property type="entry name" value="4pyrrol_synth_uPrphyn_synth"/>
</dbReference>
<dbReference type="AlphaFoldDB" id="A0A951QS44"/>
<evidence type="ECO:0000313" key="3">
    <source>
        <dbReference type="Proteomes" id="UP000729701"/>
    </source>
</evidence>
<dbReference type="Pfam" id="PF02602">
    <property type="entry name" value="HEM4"/>
    <property type="match status" value="1"/>
</dbReference>
<feature type="domain" description="Tetrapyrrole biosynthesis uroporphyrinogen III synthase" evidence="1">
    <location>
        <begin position="37"/>
        <end position="270"/>
    </location>
</feature>
<dbReference type="InterPro" id="IPR036108">
    <property type="entry name" value="4pyrrol_syn_uPrphyn_synt_sf"/>
</dbReference>
<comment type="caution">
    <text evidence="2">The sequence shown here is derived from an EMBL/GenBank/DDBJ whole genome shotgun (WGS) entry which is preliminary data.</text>
</comment>
<organism evidence="2 3">
    <name type="scientific">Cyanomargarita calcarea GSE-NOS-MK-12-04C</name>
    <dbReference type="NCBI Taxonomy" id="2839659"/>
    <lineage>
        <taxon>Bacteria</taxon>
        <taxon>Bacillati</taxon>
        <taxon>Cyanobacteriota</taxon>
        <taxon>Cyanophyceae</taxon>
        <taxon>Nostocales</taxon>
        <taxon>Cyanomargaritaceae</taxon>
        <taxon>Cyanomargarita</taxon>
    </lineage>
</organism>
<dbReference type="PANTHER" id="PTHR40082">
    <property type="entry name" value="BLR5956 PROTEIN"/>
    <property type="match status" value="1"/>
</dbReference>
<dbReference type="SUPFAM" id="SSF69618">
    <property type="entry name" value="HemD-like"/>
    <property type="match status" value="1"/>
</dbReference>
<gene>
    <name evidence="2" type="ORF">KME60_26815</name>
</gene>
<dbReference type="GO" id="GO:0004852">
    <property type="term" value="F:uroporphyrinogen-III synthase activity"/>
    <property type="evidence" value="ECO:0007669"/>
    <property type="project" value="InterPro"/>
</dbReference>